<reference evidence="1 4" key="1">
    <citation type="submission" date="2018-01" db="EMBL/GenBank/DDBJ databases">
        <title>Whole genome sequencing of Histamine producing bacteria.</title>
        <authorList>
            <person name="Butler K."/>
        </authorList>
    </citation>
    <scope>NUCLEOTIDE SEQUENCE [LARGE SCALE GENOMIC DNA]</scope>
    <source>
        <strain evidence="2 3">ATCC 51761</strain>
        <strain evidence="1 4">NCIMB 13481</strain>
    </source>
</reference>
<gene>
    <name evidence="1" type="ORF">C9I88_12160</name>
    <name evidence="2" type="ORF">C9J52_08160</name>
</gene>
<proteinExistence type="predicted"/>
<dbReference type="EMBL" id="PYLW01000012">
    <property type="protein sequence ID" value="PSV96075.1"/>
    <property type="molecule type" value="Genomic_DNA"/>
</dbReference>
<dbReference type="Proteomes" id="UP000241190">
    <property type="component" value="Unassembled WGS sequence"/>
</dbReference>
<name>A0A0D8PQR0_9GAMM</name>
<keyword evidence="3" id="KW-1185">Reference proteome</keyword>
<organism evidence="1 4">
    <name type="scientific">Photobacterium iliopiscarium</name>
    <dbReference type="NCBI Taxonomy" id="56192"/>
    <lineage>
        <taxon>Bacteria</taxon>
        <taxon>Pseudomonadati</taxon>
        <taxon>Pseudomonadota</taxon>
        <taxon>Gammaproteobacteria</taxon>
        <taxon>Vibrionales</taxon>
        <taxon>Vibrionaceae</taxon>
        <taxon>Photobacterium</taxon>
    </lineage>
</organism>
<protein>
    <submittedName>
        <fullName evidence="1">Uncharacterized protein</fullName>
    </submittedName>
</protein>
<sequence length="59" mass="7141">MDQAKGLRNYFVDNKRQDIFIQQEHVRQLIIQKQDKAKITASLIELEKAWIEFEHENNQ</sequence>
<accession>A0A0D8PQR0</accession>
<dbReference type="AlphaFoldDB" id="A0A0D8PQR0"/>
<dbReference type="OrthoDB" id="5822016at2"/>
<dbReference type="GeneID" id="93548577"/>
<evidence type="ECO:0000313" key="1">
    <source>
        <dbReference type="EMBL" id="PSV96075.1"/>
    </source>
</evidence>
<evidence type="ECO:0000313" key="4">
    <source>
        <dbReference type="Proteomes" id="UP000241954"/>
    </source>
</evidence>
<dbReference type="Proteomes" id="UP000241954">
    <property type="component" value="Unassembled WGS sequence"/>
</dbReference>
<evidence type="ECO:0000313" key="3">
    <source>
        <dbReference type="Proteomes" id="UP000241190"/>
    </source>
</evidence>
<evidence type="ECO:0000313" key="2">
    <source>
        <dbReference type="EMBL" id="PSW98159.1"/>
    </source>
</evidence>
<dbReference type="EMBL" id="PYOP01000010">
    <property type="protein sequence ID" value="PSW98159.1"/>
    <property type="molecule type" value="Genomic_DNA"/>
</dbReference>
<dbReference type="RefSeq" id="WP_045037740.1">
    <property type="nucleotide sequence ID" value="NZ_CAMQYU010000066.1"/>
</dbReference>
<comment type="caution">
    <text evidence="1">The sequence shown here is derived from an EMBL/GenBank/DDBJ whole genome shotgun (WGS) entry which is preliminary data.</text>
</comment>